<dbReference type="PROSITE" id="PS51755">
    <property type="entry name" value="OMPR_PHOB"/>
    <property type="match status" value="1"/>
</dbReference>
<dbReference type="PANTHER" id="PTHR48111:SF71">
    <property type="entry name" value="TRANSCRIPTIONAL REGULATORY PROTEIN PHOP"/>
    <property type="match status" value="1"/>
</dbReference>
<feature type="modified residue" description="4-aspartylphosphate" evidence="6">
    <location>
        <position position="51"/>
    </location>
</feature>
<dbReference type="EMBL" id="RXNU01000003">
    <property type="protein sequence ID" value="RTR39552.1"/>
    <property type="molecule type" value="Genomic_DNA"/>
</dbReference>
<sequence>MKVLVIEDEPQINEQICQSVDESGWVSESSCDGIDALYRATSEEWDMIVLDLGLPKIDGLTVLKGIRDEGISTPVIILSARNSLSQRLDGLNAGADDYLTKPFEMAELITRIRVLIRRSSGSASNTIKAGKLMLDARSSQIEWNGSVLNLTALEFKVLAYFIHNQGKVIPRLELIEHIYKQDFDRDSNTIDVIIGRLRKKTSSSVIKTIRGLGYKLYAE</sequence>
<feature type="DNA-binding region" description="OmpR/PhoB-type" evidence="7">
    <location>
        <begin position="124"/>
        <end position="218"/>
    </location>
</feature>
<dbReference type="GO" id="GO:0005829">
    <property type="term" value="C:cytosol"/>
    <property type="evidence" value="ECO:0007669"/>
    <property type="project" value="TreeGrafter"/>
</dbReference>
<dbReference type="GO" id="GO:0000976">
    <property type="term" value="F:transcription cis-regulatory region binding"/>
    <property type="evidence" value="ECO:0007669"/>
    <property type="project" value="TreeGrafter"/>
</dbReference>
<dbReference type="Gene3D" id="3.40.50.2300">
    <property type="match status" value="1"/>
</dbReference>
<evidence type="ECO:0000256" key="2">
    <source>
        <dbReference type="ARBA" id="ARBA00023012"/>
    </source>
</evidence>
<evidence type="ECO:0000259" key="9">
    <source>
        <dbReference type="PROSITE" id="PS51755"/>
    </source>
</evidence>
<evidence type="ECO:0000313" key="10">
    <source>
        <dbReference type="EMBL" id="RTR39552.1"/>
    </source>
</evidence>
<dbReference type="Proteomes" id="UP000267448">
    <property type="component" value="Unassembled WGS sequence"/>
</dbReference>
<evidence type="ECO:0000259" key="8">
    <source>
        <dbReference type="PROSITE" id="PS50110"/>
    </source>
</evidence>
<reference evidence="10 11" key="1">
    <citation type="submission" date="2018-12" db="EMBL/GenBank/DDBJ databases">
        <authorList>
            <person name="Yu L."/>
        </authorList>
    </citation>
    <scope>NUCLEOTIDE SEQUENCE [LARGE SCALE GENOMIC DNA]</scope>
    <source>
        <strain evidence="10 11">HAW-EB2</strain>
    </source>
</reference>
<dbReference type="RefSeq" id="WP_126519575.1">
    <property type="nucleotide sequence ID" value="NZ_RXNU01000003.1"/>
</dbReference>
<evidence type="ECO:0000256" key="1">
    <source>
        <dbReference type="ARBA" id="ARBA00022553"/>
    </source>
</evidence>
<dbReference type="CDD" id="cd00383">
    <property type="entry name" value="trans_reg_C"/>
    <property type="match status" value="1"/>
</dbReference>
<dbReference type="PROSITE" id="PS50110">
    <property type="entry name" value="RESPONSE_REGULATORY"/>
    <property type="match status" value="1"/>
</dbReference>
<dbReference type="Gene3D" id="6.10.250.690">
    <property type="match status" value="1"/>
</dbReference>
<accession>A0A431WVT8</accession>
<comment type="caution">
    <text evidence="10">The sequence shown here is derived from an EMBL/GenBank/DDBJ whole genome shotgun (WGS) entry which is preliminary data.</text>
</comment>
<dbReference type="PANTHER" id="PTHR48111">
    <property type="entry name" value="REGULATOR OF RPOS"/>
    <property type="match status" value="1"/>
</dbReference>
<dbReference type="InterPro" id="IPR001867">
    <property type="entry name" value="OmpR/PhoB-type_DNA-bd"/>
</dbReference>
<proteinExistence type="predicted"/>
<dbReference type="SUPFAM" id="SSF46894">
    <property type="entry name" value="C-terminal effector domain of the bipartite response regulators"/>
    <property type="match status" value="1"/>
</dbReference>
<dbReference type="InterPro" id="IPR036388">
    <property type="entry name" value="WH-like_DNA-bd_sf"/>
</dbReference>
<feature type="domain" description="Response regulatory" evidence="8">
    <location>
        <begin position="2"/>
        <end position="116"/>
    </location>
</feature>
<evidence type="ECO:0000313" key="11">
    <source>
        <dbReference type="Proteomes" id="UP000267448"/>
    </source>
</evidence>
<dbReference type="Pfam" id="PF00072">
    <property type="entry name" value="Response_reg"/>
    <property type="match status" value="1"/>
</dbReference>
<keyword evidence="5" id="KW-0804">Transcription</keyword>
<dbReference type="SMART" id="SM00448">
    <property type="entry name" value="REC"/>
    <property type="match status" value="1"/>
</dbReference>
<dbReference type="Gene3D" id="1.10.10.10">
    <property type="entry name" value="Winged helix-like DNA-binding domain superfamily/Winged helix DNA-binding domain"/>
    <property type="match status" value="1"/>
</dbReference>
<feature type="domain" description="OmpR/PhoB-type" evidence="9">
    <location>
        <begin position="124"/>
        <end position="218"/>
    </location>
</feature>
<organism evidence="10 11">
    <name type="scientific">Shewanella canadensis</name>
    <dbReference type="NCBI Taxonomy" id="271096"/>
    <lineage>
        <taxon>Bacteria</taxon>
        <taxon>Pseudomonadati</taxon>
        <taxon>Pseudomonadota</taxon>
        <taxon>Gammaproteobacteria</taxon>
        <taxon>Alteromonadales</taxon>
        <taxon>Shewanellaceae</taxon>
        <taxon>Shewanella</taxon>
    </lineage>
</organism>
<dbReference type="Pfam" id="PF00486">
    <property type="entry name" value="Trans_reg_C"/>
    <property type="match status" value="1"/>
</dbReference>
<dbReference type="AlphaFoldDB" id="A0A431WVT8"/>
<gene>
    <name evidence="10" type="ORF">EKG38_07030</name>
</gene>
<dbReference type="GO" id="GO:0000156">
    <property type="term" value="F:phosphorelay response regulator activity"/>
    <property type="evidence" value="ECO:0007669"/>
    <property type="project" value="TreeGrafter"/>
</dbReference>
<evidence type="ECO:0000256" key="7">
    <source>
        <dbReference type="PROSITE-ProRule" id="PRU01091"/>
    </source>
</evidence>
<name>A0A431WVT8_9GAMM</name>
<dbReference type="InterPro" id="IPR016032">
    <property type="entry name" value="Sig_transdc_resp-reg_C-effctor"/>
</dbReference>
<keyword evidence="11" id="KW-1185">Reference proteome</keyword>
<dbReference type="InterPro" id="IPR011006">
    <property type="entry name" value="CheY-like_superfamily"/>
</dbReference>
<evidence type="ECO:0000256" key="4">
    <source>
        <dbReference type="ARBA" id="ARBA00023125"/>
    </source>
</evidence>
<evidence type="ECO:0000256" key="5">
    <source>
        <dbReference type="ARBA" id="ARBA00023163"/>
    </source>
</evidence>
<keyword evidence="2" id="KW-0902">Two-component regulatory system</keyword>
<dbReference type="OrthoDB" id="9802426at2"/>
<evidence type="ECO:0000256" key="6">
    <source>
        <dbReference type="PROSITE-ProRule" id="PRU00169"/>
    </source>
</evidence>
<dbReference type="GO" id="GO:0006355">
    <property type="term" value="P:regulation of DNA-templated transcription"/>
    <property type="evidence" value="ECO:0007669"/>
    <property type="project" value="InterPro"/>
</dbReference>
<dbReference type="InterPro" id="IPR039420">
    <property type="entry name" value="WalR-like"/>
</dbReference>
<dbReference type="SUPFAM" id="SSF52172">
    <property type="entry name" value="CheY-like"/>
    <property type="match status" value="1"/>
</dbReference>
<keyword evidence="4 7" id="KW-0238">DNA-binding</keyword>
<protein>
    <submittedName>
        <fullName evidence="10">Response regulator transcription factor</fullName>
    </submittedName>
</protein>
<keyword evidence="3" id="KW-0805">Transcription regulation</keyword>
<keyword evidence="1 6" id="KW-0597">Phosphoprotein</keyword>
<dbReference type="GO" id="GO:0032993">
    <property type="term" value="C:protein-DNA complex"/>
    <property type="evidence" value="ECO:0007669"/>
    <property type="project" value="TreeGrafter"/>
</dbReference>
<dbReference type="SMART" id="SM00862">
    <property type="entry name" value="Trans_reg_C"/>
    <property type="match status" value="1"/>
</dbReference>
<dbReference type="InterPro" id="IPR001789">
    <property type="entry name" value="Sig_transdc_resp-reg_receiver"/>
</dbReference>
<evidence type="ECO:0000256" key="3">
    <source>
        <dbReference type="ARBA" id="ARBA00023015"/>
    </source>
</evidence>